<evidence type="ECO:0000313" key="2">
    <source>
        <dbReference type="EMBL" id="KAF9416896.1"/>
    </source>
</evidence>
<name>A0A835L522_SPOEX</name>
<dbReference type="Proteomes" id="UP000648187">
    <property type="component" value="Unassembled WGS sequence"/>
</dbReference>
<accession>A0A835L522</accession>
<sequence length="582" mass="64430">MITCTARERIQFTSENEKTYLSIRQTEYGHASVTNFIIAQAQLTSEEIKTAKGSEELTEEATAVIEEEDVKTTTELSVTQEDVKDKEDEQQSAEMVTEEVSVDVTAASSSNVVDDVGNIASNLSNNIETVAKTETVPITATTRAMEEEPSPKIQETEEEETPGQRNPKADTDPKPPLDKRNFDTQPPFKPQTTRSVVRSWLQDCCVRPPAGIMVPLRAAALARALAVWSDLTVPALNLSHVLVMGYDSNGVNWRSRHNLQPSSSSNEKTVAEALSKLLLKYQGVNTETTNDGTMRALATAAKLVPYDSALFVITDKGPGDPQRLPLALRALVEKRLKVYTIWTDPAHPSPESEEALQELRNVSKHTEGEVMPYPLQVMDIEGTSNLAAETELEQWSPLDPKQGRRGRLHNDLGLEKLDLLLVRRGAEQAISLGVPVENGVTALRVFIEGAVDHAVLYPPNDAPQIDLYNTTSVAAFSSTSRTEGVSPRDVYLVFPGTKYDLDMLSVLPMSPDRPEDQAAYVGMWHLSIRCETCDYRLMVSARTHIHFDVETDTPDYGILNGRNFVKFLSHHVSKSQLLMMKV</sequence>
<feature type="region of interest" description="Disordered" evidence="1">
    <location>
        <begin position="72"/>
        <end position="100"/>
    </location>
</feature>
<gene>
    <name evidence="2" type="ORF">HW555_005899</name>
</gene>
<comment type="caution">
    <text evidence="2">The sequence shown here is derived from an EMBL/GenBank/DDBJ whole genome shotgun (WGS) entry which is preliminary data.</text>
</comment>
<feature type="compositionally biased region" description="Acidic residues" evidence="1">
    <location>
        <begin position="90"/>
        <end position="100"/>
    </location>
</feature>
<reference evidence="2" key="1">
    <citation type="submission" date="2020-08" db="EMBL/GenBank/DDBJ databases">
        <title>Spodoptera exigua strain:BAW_Kor-Di-RS1 Genome sequencing and assembly.</title>
        <authorList>
            <person name="Kim J."/>
            <person name="Nam H.Y."/>
            <person name="Kwon M."/>
            <person name="Choi J.H."/>
            <person name="Cho S.R."/>
            <person name="Kim G.-H."/>
        </authorList>
    </citation>
    <scope>NUCLEOTIDE SEQUENCE</scope>
    <source>
        <strain evidence="2">BAW_Kor-Di-RS1</strain>
        <tissue evidence="2">Whole-body</tissue>
    </source>
</reference>
<proteinExistence type="predicted"/>
<feature type="region of interest" description="Disordered" evidence="1">
    <location>
        <begin position="138"/>
        <end position="193"/>
    </location>
</feature>
<dbReference type="AlphaFoldDB" id="A0A835L522"/>
<protein>
    <submittedName>
        <fullName evidence="2">Uncharacterized protein</fullName>
    </submittedName>
</protein>
<evidence type="ECO:0000256" key="1">
    <source>
        <dbReference type="SAM" id="MobiDB-lite"/>
    </source>
</evidence>
<organism evidence="2 3">
    <name type="scientific">Spodoptera exigua</name>
    <name type="common">Beet armyworm</name>
    <name type="synonym">Noctua fulgens</name>
    <dbReference type="NCBI Taxonomy" id="7107"/>
    <lineage>
        <taxon>Eukaryota</taxon>
        <taxon>Metazoa</taxon>
        <taxon>Ecdysozoa</taxon>
        <taxon>Arthropoda</taxon>
        <taxon>Hexapoda</taxon>
        <taxon>Insecta</taxon>
        <taxon>Pterygota</taxon>
        <taxon>Neoptera</taxon>
        <taxon>Endopterygota</taxon>
        <taxon>Lepidoptera</taxon>
        <taxon>Glossata</taxon>
        <taxon>Ditrysia</taxon>
        <taxon>Noctuoidea</taxon>
        <taxon>Noctuidae</taxon>
        <taxon>Amphipyrinae</taxon>
        <taxon>Spodoptera</taxon>
    </lineage>
</organism>
<dbReference type="EMBL" id="JACKWZ010000082">
    <property type="protein sequence ID" value="KAF9416896.1"/>
    <property type="molecule type" value="Genomic_DNA"/>
</dbReference>
<feature type="compositionally biased region" description="Basic and acidic residues" evidence="1">
    <location>
        <begin position="167"/>
        <end position="182"/>
    </location>
</feature>
<keyword evidence="3" id="KW-1185">Reference proteome</keyword>
<evidence type="ECO:0000313" key="3">
    <source>
        <dbReference type="Proteomes" id="UP000648187"/>
    </source>
</evidence>